<proteinExistence type="predicted"/>
<evidence type="ECO:0000313" key="3">
    <source>
        <dbReference type="EMBL" id="CEA03854.1"/>
    </source>
</evidence>
<reference evidence="3" key="1">
    <citation type="submission" date="2014-07" db="EMBL/GenBank/DDBJ databases">
        <authorList>
            <person name="Urmite Genomes Urmite Genomes"/>
        </authorList>
    </citation>
    <scope>NUCLEOTIDE SEQUENCE</scope>
    <source>
        <strain evidence="3">13S34_air</strain>
    </source>
</reference>
<organism evidence="3">
    <name type="scientific">Metalysinibacillus saudimassiliensis</name>
    <dbReference type="NCBI Taxonomy" id="1461583"/>
    <lineage>
        <taxon>Bacteria</taxon>
        <taxon>Bacillati</taxon>
        <taxon>Bacillota</taxon>
        <taxon>Bacilli</taxon>
        <taxon>Bacillales</taxon>
        <taxon>Caryophanaceae</taxon>
        <taxon>Metalysinibacillus</taxon>
    </lineage>
</organism>
<feature type="domain" description="STAS" evidence="2">
    <location>
        <begin position="147"/>
        <end position="262"/>
    </location>
</feature>
<name>A0A078MCD1_9BACL</name>
<dbReference type="Pfam" id="PF01740">
    <property type="entry name" value="STAS"/>
    <property type="match status" value="1"/>
</dbReference>
<sequence>MNEQFFMVLRDNREEIIANTVEQLSLGTEYVPKEVLKDSQLKPIISEVLDLIELVDEQQEQRLQNFFRGSKRLTWSIVTVLHIFDCIGLSVYQLMDKLAIIEDMTKEERLIALEKRVIPLRNRFVQLHVDMWENTLEIQRLALKELTAPLIPIFEKISVMPLVGTIDTERAKLIIENLLHGAVAHRSEIVLIDITAVPVVDTMVAHYMMQAVEALRLVGTRSMLVGIRPEIAQTIVNLGVQMHDFETESTLKRGVEKALRSVNRKIIEVKDS</sequence>
<keyword evidence="1" id="KW-0597">Phosphoprotein</keyword>
<accession>A0A078MCD1</accession>
<dbReference type="SUPFAM" id="SSF52091">
    <property type="entry name" value="SpoIIaa-like"/>
    <property type="match status" value="1"/>
</dbReference>
<dbReference type="InterPro" id="IPR051932">
    <property type="entry name" value="Bact_StressResp_Reg"/>
</dbReference>
<dbReference type="AlphaFoldDB" id="A0A078MCD1"/>
<dbReference type="EMBL" id="LN483075">
    <property type="protein sequence ID" value="CEA03854.1"/>
    <property type="molecule type" value="Genomic_DNA"/>
</dbReference>
<dbReference type="InterPro" id="IPR002645">
    <property type="entry name" value="STAS_dom"/>
</dbReference>
<protein>
    <submittedName>
        <fullName evidence="3">RsbT co-antagonist protein RsbRA</fullName>
    </submittedName>
</protein>
<dbReference type="Gene3D" id="3.30.750.24">
    <property type="entry name" value="STAS domain"/>
    <property type="match status" value="1"/>
</dbReference>
<evidence type="ECO:0000256" key="1">
    <source>
        <dbReference type="ARBA" id="ARBA00022553"/>
    </source>
</evidence>
<dbReference type="PROSITE" id="PS50801">
    <property type="entry name" value="STAS"/>
    <property type="match status" value="1"/>
</dbReference>
<dbReference type="PATRIC" id="fig|1461583.4.peg.1643"/>
<dbReference type="CDD" id="cd07041">
    <property type="entry name" value="STAS_RsbR_RsbS_like"/>
    <property type="match status" value="1"/>
</dbReference>
<dbReference type="PANTHER" id="PTHR33745:SF3">
    <property type="entry name" value="RSBT CO-ANTAGONIST PROTEIN RSBRC"/>
    <property type="match status" value="1"/>
</dbReference>
<gene>
    <name evidence="3" type="primary">rsbRA</name>
    <name evidence="3" type="ORF">BN1050_01715</name>
</gene>
<evidence type="ECO:0000259" key="2">
    <source>
        <dbReference type="PROSITE" id="PS50801"/>
    </source>
</evidence>
<dbReference type="HOGENOM" id="CLU_026775_0_0_9"/>
<dbReference type="InterPro" id="IPR036513">
    <property type="entry name" value="STAS_dom_sf"/>
</dbReference>
<dbReference type="PANTHER" id="PTHR33745">
    <property type="entry name" value="RSBT ANTAGONIST PROTEIN RSBS-RELATED"/>
    <property type="match status" value="1"/>
</dbReference>